<keyword evidence="3" id="KW-1185">Reference proteome</keyword>
<evidence type="ECO:0000313" key="2">
    <source>
        <dbReference type="EMBL" id="KAI1710238.1"/>
    </source>
</evidence>
<evidence type="ECO:0000256" key="1">
    <source>
        <dbReference type="SAM" id="Phobius"/>
    </source>
</evidence>
<feature type="transmembrane region" description="Helical" evidence="1">
    <location>
        <begin position="62"/>
        <end position="80"/>
    </location>
</feature>
<keyword evidence="1" id="KW-0812">Transmembrane</keyword>
<dbReference type="EMBL" id="JAKKPZ010000027">
    <property type="protein sequence ID" value="KAI1710238.1"/>
    <property type="molecule type" value="Genomic_DNA"/>
</dbReference>
<dbReference type="Proteomes" id="UP001201812">
    <property type="component" value="Unassembled WGS sequence"/>
</dbReference>
<evidence type="ECO:0000313" key="3">
    <source>
        <dbReference type="Proteomes" id="UP001201812"/>
    </source>
</evidence>
<protein>
    <submittedName>
        <fullName evidence="2">Uncharacterized protein</fullName>
    </submittedName>
</protein>
<proteinExistence type="predicted"/>
<comment type="caution">
    <text evidence="2">The sequence shown here is derived from an EMBL/GenBank/DDBJ whole genome shotgun (WGS) entry which is preliminary data.</text>
</comment>
<keyword evidence="1" id="KW-1133">Transmembrane helix</keyword>
<accession>A0AAD4MXC9</accession>
<organism evidence="2 3">
    <name type="scientific">Ditylenchus destructor</name>
    <dbReference type="NCBI Taxonomy" id="166010"/>
    <lineage>
        <taxon>Eukaryota</taxon>
        <taxon>Metazoa</taxon>
        <taxon>Ecdysozoa</taxon>
        <taxon>Nematoda</taxon>
        <taxon>Chromadorea</taxon>
        <taxon>Rhabditida</taxon>
        <taxon>Tylenchina</taxon>
        <taxon>Tylenchomorpha</taxon>
        <taxon>Sphaerularioidea</taxon>
        <taxon>Anguinidae</taxon>
        <taxon>Anguininae</taxon>
        <taxon>Ditylenchus</taxon>
    </lineage>
</organism>
<dbReference type="AlphaFoldDB" id="A0AAD4MXC9"/>
<sequence>MKLTPKAILTTKGLVNIIEKLPIGPKTTGVLGGLTCFGTGLWAYWEGYLTTAALQAAVTSPGMWGLAVVSIGVGIAVYAYRRYKIKQQLEQINDAVTQPINFLCSEGAQRTVLLTLHEIHTGRAGLDSMFTLKQQCQIAFDEVAYGFSGEDLYDLLALCINNNFWCERCGEQLKLVDDICICNLFLVPEGKNGYMCHHRNKKRKCCFSKANSNEFDKKPNANGLEHV</sequence>
<gene>
    <name evidence="2" type="ORF">DdX_10921</name>
</gene>
<keyword evidence="1" id="KW-0472">Membrane</keyword>
<name>A0AAD4MXC9_9BILA</name>
<reference evidence="2" key="1">
    <citation type="submission" date="2022-01" db="EMBL/GenBank/DDBJ databases">
        <title>Genome Sequence Resource for Two Populations of Ditylenchus destructor, the Migratory Endoparasitic Phytonematode.</title>
        <authorList>
            <person name="Zhang H."/>
            <person name="Lin R."/>
            <person name="Xie B."/>
        </authorList>
    </citation>
    <scope>NUCLEOTIDE SEQUENCE</scope>
    <source>
        <strain evidence="2">BazhouSP</strain>
    </source>
</reference>